<dbReference type="InterPro" id="IPR029058">
    <property type="entry name" value="AB_hydrolase_fold"/>
</dbReference>
<dbReference type="EMBL" id="JBHUCP010000005">
    <property type="protein sequence ID" value="MFD1529638.1"/>
    <property type="molecule type" value="Genomic_DNA"/>
</dbReference>
<evidence type="ECO:0000313" key="1">
    <source>
        <dbReference type="EMBL" id="MFD1529638.1"/>
    </source>
</evidence>
<dbReference type="RefSeq" id="WP_343981805.1">
    <property type="nucleotide sequence ID" value="NZ_BAAAJG010000015.1"/>
</dbReference>
<dbReference type="Proteomes" id="UP001597145">
    <property type="component" value="Unassembled WGS sequence"/>
</dbReference>
<protein>
    <submittedName>
        <fullName evidence="1">Uncharacterized protein</fullName>
    </submittedName>
</protein>
<gene>
    <name evidence="1" type="ORF">ACFSCY_09315</name>
</gene>
<name>A0ABW4FG63_9PSEU</name>
<reference evidence="2" key="1">
    <citation type="journal article" date="2019" name="Int. J. Syst. Evol. Microbiol.">
        <title>The Global Catalogue of Microorganisms (GCM) 10K type strain sequencing project: providing services to taxonomists for standard genome sequencing and annotation.</title>
        <authorList>
            <consortium name="The Broad Institute Genomics Platform"/>
            <consortium name="The Broad Institute Genome Sequencing Center for Infectious Disease"/>
            <person name="Wu L."/>
            <person name="Ma J."/>
        </authorList>
    </citation>
    <scope>NUCLEOTIDE SEQUENCE [LARGE SCALE GENOMIC DNA]</scope>
    <source>
        <strain evidence="2">JCM 12165</strain>
    </source>
</reference>
<proteinExistence type="predicted"/>
<dbReference type="Gene3D" id="3.40.50.1820">
    <property type="entry name" value="alpha/beta hydrolase"/>
    <property type="match status" value="1"/>
</dbReference>
<evidence type="ECO:0000313" key="2">
    <source>
        <dbReference type="Proteomes" id="UP001597145"/>
    </source>
</evidence>
<sequence length="50" mass="5530">MIAAENQRFMAERMKARVHTVPADHMPMITAPAAVVGIVLEAVREIGSRR</sequence>
<keyword evidence="2" id="KW-1185">Reference proteome</keyword>
<organism evidence="1 2">
    <name type="scientific">Pseudonocardia aurantiaca</name>
    <dbReference type="NCBI Taxonomy" id="75290"/>
    <lineage>
        <taxon>Bacteria</taxon>
        <taxon>Bacillati</taxon>
        <taxon>Actinomycetota</taxon>
        <taxon>Actinomycetes</taxon>
        <taxon>Pseudonocardiales</taxon>
        <taxon>Pseudonocardiaceae</taxon>
        <taxon>Pseudonocardia</taxon>
    </lineage>
</organism>
<accession>A0ABW4FG63</accession>
<comment type="caution">
    <text evidence="1">The sequence shown here is derived from an EMBL/GenBank/DDBJ whole genome shotgun (WGS) entry which is preliminary data.</text>
</comment>